<keyword evidence="2" id="KW-0418">Kinase</keyword>
<comment type="caution">
    <text evidence="6">The sequence shown here is derived from an EMBL/GenBank/DDBJ whole genome shotgun (WGS) entry which is preliminary data.</text>
</comment>
<dbReference type="Pfam" id="PF00582">
    <property type="entry name" value="Usp"/>
    <property type="match status" value="1"/>
</dbReference>
<gene>
    <name evidence="6" type="primary">kdpDN</name>
    <name evidence="6" type="ORF">ACFFH4_23705</name>
</gene>
<dbReference type="InterPro" id="IPR014729">
    <property type="entry name" value="Rossmann-like_a/b/a_fold"/>
</dbReference>
<dbReference type="Proteomes" id="UP001589833">
    <property type="component" value="Unassembled WGS sequence"/>
</dbReference>
<keyword evidence="3" id="KW-0902">Two-component regulatory system</keyword>
<dbReference type="NCBIfam" id="NF038185">
    <property type="entry name" value="KdpD_non_kinase"/>
    <property type="match status" value="1"/>
</dbReference>
<evidence type="ECO:0000256" key="1">
    <source>
        <dbReference type="ARBA" id="ARBA00022679"/>
    </source>
</evidence>
<keyword evidence="7" id="KW-1185">Reference proteome</keyword>
<feature type="domain" description="Signal transduction histidine kinase osmosensitive K+ channel sensor N-terminal" evidence="5">
    <location>
        <begin position="24"/>
        <end position="233"/>
    </location>
</feature>
<evidence type="ECO:0000256" key="3">
    <source>
        <dbReference type="ARBA" id="ARBA00023012"/>
    </source>
</evidence>
<evidence type="ECO:0000256" key="2">
    <source>
        <dbReference type="ARBA" id="ARBA00022777"/>
    </source>
</evidence>
<dbReference type="InterPro" id="IPR027417">
    <property type="entry name" value="P-loop_NTPase"/>
</dbReference>
<dbReference type="PANTHER" id="PTHR45569">
    <property type="entry name" value="SENSOR PROTEIN KDPD"/>
    <property type="match status" value="1"/>
</dbReference>
<dbReference type="RefSeq" id="WP_273844029.1">
    <property type="nucleotide sequence ID" value="NZ_JAQQWT010000007.1"/>
</dbReference>
<evidence type="ECO:0000313" key="6">
    <source>
        <dbReference type="EMBL" id="MFC0561893.1"/>
    </source>
</evidence>
<dbReference type="Gene3D" id="3.40.50.620">
    <property type="entry name" value="HUPs"/>
    <property type="match status" value="1"/>
</dbReference>
<evidence type="ECO:0000259" key="4">
    <source>
        <dbReference type="Pfam" id="PF00582"/>
    </source>
</evidence>
<sequence>MFSPFPDYKRKSPEEILLEIERMRRGKLKLFVGAAPGVGKSYRMLQEAHELRNEAIDVVIGLIETHNRKQTEEQIKDLEMIPMKKVEYKGRFLEVLNVEAILERSPDVVVIDELAHTNIQGSKNKKRYEDLQEILESGISVLSAVNIQHIESVHDIVQQITGVSVRERIPDLVLHSAHEIILVDIAPETLQKRLIEGKVYSHEKVEQSLKNFFTLSNLGALRELALREIANDVDERIQKDEKLFALAEKILVCVQYSGSAERLIRRGARMANRLKADLYILNVLNDKQGFIDEVHRKRIKQWRKLTHEFKATFLVERTKERKVSEVIIDTVNQYSITQVVLGQSARTRWEEVTKGSIVSTIMRYTENVDIHIVADRRNQ</sequence>
<name>A0ABV6NP64_9BACI</name>
<evidence type="ECO:0000259" key="5">
    <source>
        <dbReference type="Pfam" id="PF02702"/>
    </source>
</evidence>
<dbReference type="InterPro" id="IPR003852">
    <property type="entry name" value="Sig_transdc_His_kinase_KdpD_N"/>
</dbReference>
<reference evidence="6 7" key="1">
    <citation type="submission" date="2024-09" db="EMBL/GenBank/DDBJ databases">
        <authorList>
            <person name="Sun Q."/>
            <person name="Mori K."/>
        </authorList>
    </citation>
    <scope>NUCLEOTIDE SEQUENCE [LARGE SCALE GENOMIC DNA]</scope>
    <source>
        <strain evidence="6 7">NCAIM B.02301</strain>
    </source>
</reference>
<dbReference type="PANTHER" id="PTHR45569:SF1">
    <property type="entry name" value="SENSOR PROTEIN KDPD"/>
    <property type="match status" value="1"/>
</dbReference>
<dbReference type="EMBL" id="JBHLTR010000082">
    <property type="protein sequence ID" value="MFC0561893.1"/>
    <property type="molecule type" value="Genomic_DNA"/>
</dbReference>
<keyword evidence="1" id="KW-0808">Transferase</keyword>
<dbReference type="Gene3D" id="3.40.50.300">
    <property type="entry name" value="P-loop containing nucleotide triphosphate hydrolases"/>
    <property type="match status" value="1"/>
</dbReference>
<dbReference type="Pfam" id="PF02702">
    <property type="entry name" value="KdpD"/>
    <property type="match status" value="1"/>
</dbReference>
<proteinExistence type="predicted"/>
<protein>
    <submittedName>
        <fullName evidence="6">KdpD-like non-kinase potassium sensor</fullName>
    </submittedName>
</protein>
<evidence type="ECO:0000313" key="7">
    <source>
        <dbReference type="Proteomes" id="UP001589833"/>
    </source>
</evidence>
<dbReference type="InterPro" id="IPR006016">
    <property type="entry name" value="UspA"/>
</dbReference>
<organism evidence="6 7">
    <name type="scientific">Halalkalibacter alkalisediminis</name>
    <dbReference type="NCBI Taxonomy" id="935616"/>
    <lineage>
        <taxon>Bacteria</taxon>
        <taxon>Bacillati</taxon>
        <taxon>Bacillota</taxon>
        <taxon>Bacilli</taxon>
        <taxon>Bacillales</taxon>
        <taxon>Bacillaceae</taxon>
        <taxon>Halalkalibacter</taxon>
    </lineage>
</organism>
<accession>A0ABV6NP64</accession>
<feature type="domain" description="UspA" evidence="4">
    <location>
        <begin position="248"/>
        <end position="364"/>
    </location>
</feature>
<dbReference type="SUPFAM" id="SSF52402">
    <property type="entry name" value="Adenine nucleotide alpha hydrolases-like"/>
    <property type="match status" value="1"/>
</dbReference>
<dbReference type="InterPro" id="IPR052023">
    <property type="entry name" value="Histidine_kinase_KdpD"/>
</dbReference>
<dbReference type="SUPFAM" id="SSF52540">
    <property type="entry name" value="P-loop containing nucleoside triphosphate hydrolases"/>
    <property type="match status" value="1"/>
</dbReference>